<dbReference type="InParanoid" id="A0A067QEF7"/>
<dbReference type="OrthoDB" id="8048523at2759"/>
<evidence type="ECO:0000313" key="4">
    <source>
        <dbReference type="Proteomes" id="UP000027265"/>
    </source>
</evidence>
<keyword evidence="4" id="KW-1185">Reference proteome</keyword>
<dbReference type="PROSITE" id="PS50896">
    <property type="entry name" value="LISH"/>
    <property type="match status" value="1"/>
</dbReference>
<dbReference type="InterPro" id="IPR024964">
    <property type="entry name" value="CTLH/CRA"/>
</dbReference>
<protein>
    <recommendedName>
        <fullName evidence="2">CTLH/CRA C-terminal to LisH motif domain-containing protein</fullName>
    </recommendedName>
</protein>
<dbReference type="AlphaFoldDB" id="A0A067QEF7"/>
<gene>
    <name evidence="3" type="ORF">JAAARDRAFT_55699</name>
</gene>
<organism evidence="3 4">
    <name type="scientific">Jaapia argillacea MUCL 33604</name>
    <dbReference type="NCBI Taxonomy" id="933084"/>
    <lineage>
        <taxon>Eukaryota</taxon>
        <taxon>Fungi</taxon>
        <taxon>Dikarya</taxon>
        <taxon>Basidiomycota</taxon>
        <taxon>Agaricomycotina</taxon>
        <taxon>Agaricomycetes</taxon>
        <taxon>Agaricomycetidae</taxon>
        <taxon>Jaapiales</taxon>
        <taxon>Jaapiaceae</taxon>
        <taxon>Jaapia</taxon>
    </lineage>
</organism>
<evidence type="ECO:0000259" key="2">
    <source>
        <dbReference type="Pfam" id="PF10607"/>
    </source>
</evidence>
<dbReference type="InterPro" id="IPR050618">
    <property type="entry name" value="Ubq-SigPath_Reg"/>
</dbReference>
<name>A0A067QEF7_9AGAM</name>
<dbReference type="Pfam" id="PF10607">
    <property type="entry name" value="CTLH"/>
    <property type="match status" value="1"/>
</dbReference>
<accession>A0A067QEF7</accession>
<evidence type="ECO:0000256" key="1">
    <source>
        <dbReference type="SAM" id="MobiDB-lite"/>
    </source>
</evidence>
<proteinExistence type="predicted"/>
<dbReference type="InterPro" id="IPR006594">
    <property type="entry name" value="LisH"/>
</dbReference>
<dbReference type="HOGENOM" id="CLU_055335_0_0_1"/>
<feature type="domain" description="CTLH/CRA C-terminal to LisH motif" evidence="2">
    <location>
        <begin position="86"/>
        <end position="271"/>
    </location>
</feature>
<dbReference type="STRING" id="933084.A0A067QEF7"/>
<reference evidence="4" key="1">
    <citation type="journal article" date="2014" name="Proc. Natl. Acad. Sci. U.S.A.">
        <title>Extensive sampling of basidiomycete genomes demonstrates inadequacy of the white-rot/brown-rot paradigm for wood decay fungi.</title>
        <authorList>
            <person name="Riley R."/>
            <person name="Salamov A.A."/>
            <person name="Brown D.W."/>
            <person name="Nagy L.G."/>
            <person name="Floudas D."/>
            <person name="Held B.W."/>
            <person name="Levasseur A."/>
            <person name="Lombard V."/>
            <person name="Morin E."/>
            <person name="Otillar R."/>
            <person name="Lindquist E.A."/>
            <person name="Sun H."/>
            <person name="LaButti K.M."/>
            <person name="Schmutz J."/>
            <person name="Jabbour D."/>
            <person name="Luo H."/>
            <person name="Baker S.E."/>
            <person name="Pisabarro A.G."/>
            <person name="Walton J.D."/>
            <person name="Blanchette R.A."/>
            <person name="Henrissat B."/>
            <person name="Martin F."/>
            <person name="Cullen D."/>
            <person name="Hibbett D.S."/>
            <person name="Grigoriev I.V."/>
        </authorList>
    </citation>
    <scope>NUCLEOTIDE SEQUENCE [LARGE SCALE GENOMIC DNA]</scope>
    <source>
        <strain evidence="4">MUCL 33604</strain>
    </source>
</reference>
<evidence type="ECO:0000313" key="3">
    <source>
        <dbReference type="EMBL" id="KDQ60971.1"/>
    </source>
</evidence>
<dbReference type="EMBL" id="KL197713">
    <property type="protein sequence ID" value="KDQ60971.1"/>
    <property type="molecule type" value="Genomic_DNA"/>
</dbReference>
<feature type="region of interest" description="Disordered" evidence="1">
    <location>
        <begin position="298"/>
        <end position="339"/>
    </location>
</feature>
<dbReference type="Proteomes" id="UP000027265">
    <property type="component" value="Unassembled WGS sequence"/>
</dbReference>
<sequence length="339" mass="37676">MSNPANPWASKKPLPNSHFLNPVPQHLRALVLDYLFHNCYTNTAKAFARDSAVRQLDADGDEVMLPAVELEATQCSLSEESLRLVELRQDVRTHILSGRIDEAITLLNDHFPAVLCQDGETLSQDRTPSPASGSFLYVRSLQPIHLFLNLRVQAFIEAIRTVPLPYPHPCTTTSSESSPPPNRDPEEHKFHLIQLARKLVALAKSLPNPVDRQSYDEELNCVIGLLGYPIPEESSVANYLSQKRREAVADQINSAILLRTGHRSVSQIELCTRYNSVIWSFLHDLHIRLPPVESRPPGVRIPLAGSSGGDKQPTSIAHGSEPESIESPPPFDLNKFLSS</sequence>
<dbReference type="PANTHER" id="PTHR12864">
    <property type="entry name" value="RAN BINDING PROTEIN 9-RELATED"/>
    <property type="match status" value="1"/>
</dbReference>